<evidence type="ECO:0000313" key="3">
    <source>
        <dbReference type="Proteomes" id="UP000242457"/>
    </source>
</evidence>
<evidence type="ECO:0000256" key="1">
    <source>
        <dbReference type="SAM" id="Coils"/>
    </source>
</evidence>
<gene>
    <name evidence="2" type="ORF">APICC_02928</name>
</gene>
<name>A0A2A3EDS3_APICC</name>
<dbReference type="OrthoDB" id="7694231at2759"/>
<dbReference type="Proteomes" id="UP000242457">
    <property type="component" value="Unassembled WGS sequence"/>
</dbReference>
<proteinExistence type="predicted"/>
<feature type="coiled-coil region" evidence="1">
    <location>
        <begin position="366"/>
        <end position="449"/>
    </location>
</feature>
<keyword evidence="1" id="KW-0175">Coiled coil</keyword>
<evidence type="ECO:0000313" key="2">
    <source>
        <dbReference type="EMBL" id="PBC29877.1"/>
    </source>
</evidence>
<feature type="coiled-coil region" evidence="1">
    <location>
        <begin position="207"/>
        <end position="304"/>
    </location>
</feature>
<dbReference type="EMBL" id="KZ288269">
    <property type="protein sequence ID" value="PBC29877.1"/>
    <property type="molecule type" value="Genomic_DNA"/>
</dbReference>
<keyword evidence="3" id="KW-1185">Reference proteome</keyword>
<dbReference type="AlphaFoldDB" id="A0A2A3EDS3"/>
<organism evidence="2 3">
    <name type="scientific">Apis cerana cerana</name>
    <name type="common">Oriental honeybee</name>
    <dbReference type="NCBI Taxonomy" id="94128"/>
    <lineage>
        <taxon>Eukaryota</taxon>
        <taxon>Metazoa</taxon>
        <taxon>Ecdysozoa</taxon>
        <taxon>Arthropoda</taxon>
        <taxon>Hexapoda</taxon>
        <taxon>Insecta</taxon>
        <taxon>Pterygota</taxon>
        <taxon>Neoptera</taxon>
        <taxon>Endopterygota</taxon>
        <taxon>Hymenoptera</taxon>
        <taxon>Apocrita</taxon>
        <taxon>Aculeata</taxon>
        <taxon>Apoidea</taxon>
        <taxon>Anthophila</taxon>
        <taxon>Apidae</taxon>
        <taxon>Apis</taxon>
    </lineage>
</organism>
<reference evidence="2 3" key="1">
    <citation type="submission" date="2014-07" db="EMBL/GenBank/DDBJ databases">
        <title>Genomic and transcriptomic analysis on Apis cerana provide comprehensive insights into honey bee biology.</title>
        <authorList>
            <person name="Diao Q."/>
            <person name="Sun L."/>
            <person name="Zheng H."/>
            <person name="Zheng H."/>
            <person name="Xu S."/>
            <person name="Wang S."/>
            <person name="Zeng Z."/>
            <person name="Hu F."/>
            <person name="Su S."/>
            <person name="Wu J."/>
        </authorList>
    </citation>
    <scope>NUCLEOTIDE SEQUENCE [LARGE SCALE GENOMIC DNA]</scope>
    <source>
        <tissue evidence="2">Pupae without intestine</tissue>
    </source>
</reference>
<accession>A0A2A3EDS3</accession>
<sequence>MPETAITPKSSSSLSVSISSREESNQCFTKKRLTRCMQHKFLTYSQLPIRCQKPSRYYRPPRTSFRLANLTTINHTATINTAKSCPDSSTCSILRAISASRYKKSLSMIDFSPLIMDTEYGDLRSDSSSTIEKLDESDKMKDTISNEMGIGIGIKKWMDGFVTSEPEESYSQFFQNPKKAAILVCHVLMLNAWRRRRSDVQYLNSTIDDLSQQIEHLHLQIVVLRRLLDTENSRVSKLTGDVHRAKMQFDEVLKERNTLKSEKVKLDEEIQRLTELSEERQVSTENMRNELITAQNQLQVVDEQMSKDREKLLKLREDKRILLEKARTIFITASETLAAERGTRADKAESIVEDLQVKLATQIAMVESSQEQIKRYSKELKVKEDEKNKLIKRLKSSEDAGRNLNMRAISLEAQLVDREVALQNMQAAYNSQLTELNELRERLIRQSQEGGWSSRMLQLAGSVVRAPRAILRTLLSGPVLVS</sequence>
<protein>
    <submittedName>
        <fullName evidence="2">Uncharacterized protein</fullName>
    </submittedName>
</protein>